<name>A0A5B7IVS8_PORTR</name>
<sequence length="74" mass="8533">MGKKNTRTLEVSSHRPLKRKELGGLMSPLRGLKVLKRQVDNEPHNNAKEVRERTQVSFRTCPQCVPFRNGFKTT</sequence>
<dbReference type="AlphaFoldDB" id="A0A5B7IVS8"/>
<comment type="caution">
    <text evidence="1">The sequence shown here is derived from an EMBL/GenBank/DDBJ whole genome shotgun (WGS) entry which is preliminary data.</text>
</comment>
<keyword evidence="2" id="KW-1185">Reference proteome</keyword>
<reference evidence="1 2" key="1">
    <citation type="submission" date="2019-05" db="EMBL/GenBank/DDBJ databases">
        <title>Another draft genome of Portunus trituberculatus and its Hox gene families provides insights of decapod evolution.</title>
        <authorList>
            <person name="Jeong J.-H."/>
            <person name="Song I."/>
            <person name="Kim S."/>
            <person name="Choi T."/>
            <person name="Kim D."/>
            <person name="Ryu S."/>
            <person name="Kim W."/>
        </authorList>
    </citation>
    <scope>NUCLEOTIDE SEQUENCE [LARGE SCALE GENOMIC DNA]</scope>
    <source>
        <tissue evidence="1">Muscle</tissue>
    </source>
</reference>
<evidence type="ECO:0000313" key="1">
    <source>
        <dbReference type="EMBL" id="MPC84748.1"/>
    </source>
</evidence>
<accession>A0A5B7IVS8</accession>
<dbReference type="EMBL" id="VSRR010066329">
    <property type="protein sequence ID" value="MPC84748.1"/>
    <property type="molecule type" value="Genomic_DNA"/>
</dbReference>
<proteinExistence type="predicted"/>
<dbReference type="Proteomes" id="UP000324222">
    <property type="component" value="Unassembled WGS sequence"/>
</dbReference>
<gene>
    <name evidence="1" type="ORF">E2C01_079497</name>
</gene>
<protein>
    <submittedName>
        <fullName evidence="1">Uncharacterized protein</fullName>
    </submittedName>
</protein>
<organism evidence="1 2">
    <name type="scientific">Portunus trituberculatus</name>
    <name type="common">Swimming crab</name>
    <name type="synonym">Neptunus trituberculatus</name>
    <dbReference type="NCBI Taxonomy" id="210409"/>
    <lineage>
        <taxon>Eukaryota</taxon>
        <taxon>Metazoa</taxon>
        <taxon>Ecdysozoa</taxon>
        <taxon>Arthropoda</taxon>
        <taxon>Crustacea</taxon>
        <taxon>Multicrustacea</taxon>
        <taxon>Malacostraca</taxon>
        <taxon>Eumalacostraca</taxon>
        <taxon>Eucarida</taxon>
        <taxon>Decapoda</taxon>
        <taxon>Pleocyemata</taxon>
        <taxon>Brachyura</taxon>
        <taxon>Eubrachyura</taxon>
        <taxon>Portunoidea</taxon>
        <taxon>Portunidae</taxon>
        <taxon>Portuninae</taxon>
        <taxon>Portunus</taxon>
    </lineage>
</organism>
<evidence type="ECO:0000313" key="2">
    <source>
        <dbReference type="Proteomes" id="UP000324222"/>
    </source>
</evidence>